<dbReference type="Gene3D" id="1.25.40.290">
    <property type="entry name" value="ARM repeat domains"/>
    <property type="match status" value="1"/>
</dbReference>
<dbReference type="InterPro" id="IPR016024">
    <property type="entry name" value="ARM-type_fold"/>
</dbReference>
<protein>
    <submittedName>
        <fullName evidence="1">DNA-7-methylguanine glycosylase</fullName>
    </submittedName>
</protein>
<proteinExistence type="predicted"/>
<organism evidence="1 2">
    <name type="scientific">Psychrobacillus psychrotolerans</name>
    <dbReference type="NCBI Taxonomy" id="126156"/>
    <lineage>
        <taxon>Bacteria</taxon>
        <taxon>Bacillati</taxon>
        <taxon>Bacillota</taxon>
        <taxon>Bacilli</taxon>
        <taxon>Bacillales</taxon>
        <taxon>Bacillaceae</taxon>
        <taxon>Psychrobacillus</taxon>
    </lineage>
</organism>
<dbReference type="EMBL" id="FOXU01000007">
    <property type="protein sequence ID" value="SFQ66345.1"/>
    <property type="molecule type" value="Genomic_DNA"/>
</dbReference>
<dbReference type="InterPro" id="IPR014825">
    <property type="entry name" value="DNA_alkylation"/>
</dbReference>
<dbReference type="Gene3D" id="1.20.1660.10">
    <property type="entry name" value="Hypothetical protein (EF3068)"/>
    <property type="match status" value="1"/>
</dbReference>
<name>A0A1I6ACF2_9BACI</name>
<reference evidence="2" key="1">
    <citation type="submission" date="2016-10" db="EMBL/GenBank/DDBJ databases">
        <authorList>
            <person name="Varghese N."/>
            <person name="Submissions S."/>
        </authorList>
    </citation>
    <scope>NUCLEOTIDE SEQUENCE [LARGE SCALE GENOMIC DNA]</scope>
    <source>
        <strain evidence="2">DSM 11706</strain>
    </source>
</reference>
<keyword evidence="2" id="KW-1185">Reference proteome</keyword>
<dbReference type="Proteomes" id="UP000198734">
    <property type="component" value="Unassembled WGS sequence"/>
</dbReference>
<accession>A0A1I6ACF2</accession>
<dbReference type="CDD" id="cd07064">
    <property type="entry name" value="AlkD_like_1"/>
    <property type="match status" value="1"/>
</dbReference>
<dbReference type="PANTHER" id="PTHR34070">
    <property type="entry name" value="ARMADILLO-TYPE FOLD"/>
    <property type="match status" value="1"/>
</dbReference>
<evidence type="ECO:0000313" key="2">
    <source>
        <dbReference type="Proteomes" id="UP000198734"/>
    </source>
</evidence>
<evidence type="ECO:0000313" key="1">
    <source>
        <dbReference type="EMBL" id="SFQ66345.1"/>
    </source>
</evidence>
<dbReference type="SUPFAM" id="SSF48371">
    <property type="entry name" value="ARM repeat"/>
    <property type="match status" value="1"/>
</dbReference>
<gene>
    <name evidence="1" type="ORF">SAMN05421670_3275</name>
</gene>
<dbReference type="AlphaFoldDB" id="A0A1I6ACF2"/>
<sequence>MKKEWTIEQVKGYMEPKRNDEIALPMAKYMKNHFPFLGIKTPERRLLFKAMTNEMELPPYEDMEKEVWGLFQLEEREYHYIAIELLSNYKKQLAVKDLLFCQKLIEMKSWWDSVDSIAPKIVGDIVLANRMEGEAVMVEWAKSSNKWTNRASILHQLKYKDKTNEELLFATIQRHAESKEFFLQKSIGWVLREYAKTRPQVVQEFVGSHTLAPLSKREALKHFK</sequence>
<dbReference type="STRING" id="126156.SAMN05421670_3275"/>
<dbReference type="PANTHER" id="PTHR34070:SF1">
    <property type="entry name" value="DNA ALKYLATION REPAIR PROTEIN"/>
    <property type="match status" value="1"/>
</dbReference>
<dbReference type="Pfam" id="PF08713">
    <property type="entry name" value="DNA_alkylation"/>
    <property type="match status" value="1"/>
</dbReference>